<name>A0A9P6E9L4_9AGAR</name>
<dbReference type="AlphaFoldDB" id="A0A9P6E9L4"/>
<gene>
    <name evidence="2" type="ORF">CPB83DRAFT_885899</name>
</gene>
<feature type="region of interest" description="Disordered" evidence="1">
    <location>
        <begin position="1"/>
        <end position="22"/>
    </location>
</feature>
<sequence length="498" mass="55643">MTLIDSTLSTLDGQADSKPEAPAIATGPKLTSLVPILQKLDTSLIFESGKYYIPNNLPAECWAKLRDYAATVEELAISNAESTIPNSTYIQWARRQGCSVLLARIKNLHVTYERDTSSSFDISLFLSPSLSELHVDHPSDEAQLQLSFALIEPNLLNLTHLSILNLELVPRLLDAILSSCQLLDTLELGVVSGGLNYRQVRRLLASPFLQLLQISLDGATTYEQEPINEHHDAHGEVRQHHLSVRVAGHPDFNIDVLRAAQYNSCCLTSVSLDWKNWHVDNAKMNEILQQCPQDIHGLRLHGPGLIDFSESLLSQQITKFHNLKTLVFPLSSVLGPPNHWDTQLKLFLPLWSLLEELSLPSREGIRYTVSGNSVSVSSIKLIAQGCSNLIKLRACVHNPTSYEHSAEFSTCILTHPLRKLNLHSPHDPYRGQKVVTQSQAFSIARYLYALFPKLENVDACESAWKPIAETILLLKNVCHEAYLSYEQETQKLKAKTAP</sequence>
<dbReference type="Gene3D" id="3.80.10.10">
    <property type="entry name" value="Ribonuclease Inhibitor"/>
    <property type="match status" value="1"/>
</dbReference>
<keyword evidence="3" id="KW-1185">Reference proteome</keyword>
<protein>
    <submittedName>
        <fullName evidence="2">Uncharacterized protein</fullName>
    </submittedName>
</protein>
<dbReference type="Proteomes" id="UP000807306">
    <property type="component" value="Unassembled WGS sequence"/>
</dbReference>
<comment type="caution">
    <text evidence="2">The sequence shown here is derived from an EMBL/GenBank/DDBJ whole genome shotgun (WGS) entry which is preliminary data.</text>
</comment>
<evidence type="ECO:0000313" key="3">
    <source>
        <dbReference type="Proteomes" id="UP000807306"/>
    </source>
</evidence>
<dbReference type="InterPro" id="IPR032675">
    <property type="entry name" value="LRR_dom_sf"/>
</dbReference>
<dbReference type="EMBL" id="MU157890">
    <property type="protein sequence ID" value="KAF9525000.1"/>
    <property type="molecule type" value="Genomic_DNA"/>
</dbReference>
<feature type="compositionally biased region" description="Polar residues" evidence="1">
    <location>
        <begin position="1"/>
        <end position="12"/>
    </location>
</feature>
<dbReference type="OrthoDB" id="2997227at2759"/>
<organism evidence="2 3">
    <name type="scientific">Crepidotus variabilis</name>
    <dbReference type="NCBI Taxonomy" id="179855"/>
    <lineage>
        <taxon>Eukaryota</taxon>
        <taxon>Fungi</taxon>
        <taxon>Dikarya</taxon>
        <taxon>Basidiomycota</taxon>
        <taxon>Agaricomycotina</taxon>
        <taxon>Agaricomycetes</taxon>
        <taxon>Agaricomycetidae</taxon>
        <taxon>Agaricales</taxon>
        <taxon>Agaricineae</taxon>
        <taxon>Crepidotaceae</taxon>
        <taxon>Crepidotus</taxon>
    </lineage>
</organism>
<reference evidence="2" key="1">
    <citation type="submission" date="2020-11" db="EMBL/GenBank/DDBJ databases">
        <authorList>
            <consortium name="DOE Joint Genome Institute"/>
            <person name="Ahrendt S."/>
            <person name="Riley R."/>
            <person name="Andreopoulos W."/>
            <person name="Labutti K."/>
            <person name="Pangilinan J."/>
            <person name="Ruiz-Duenas F.J."/>
            <person name="Barrasa J.M."/>
            <person name="Sanchez-Garcia M."/>
            <person name="Camarero S."/>
            <person name="Miyauchi S."/>
            <person name="Serrano A."/>
            <person name="Linde D."/>
            <person name="Babiker R."/>
            <person name="Drula E."/>
            <person name="Ayuso-Fernandez I."/>
            <person name="Pacheco R."/>
            <person name="Padilla G."/>
            <person name="Ferreira P."/>
            <person name="Barriuso J."/>
            <person name="Kellner H."/>
            <person name="Castanera R."/>
            <person name="Alfaro M."/>
            <person name="Ramirez L."/>
            <person name="Pisabarro A.G."/>
            <person name="Kuo A."/>
            <person name="Tritt A."/>
            <person name="Lipzen A."/>
            <person name="He G."/>
            <person name="Yan M."/>
            <person name="Ng V."/>
            <person name="Cullen D."/>
            <person name="Martin F."/>
            <person name="Rosso M.-N."/>
            <person name="Henrissat B."/>
            <person name="Hibbett D."/>
            <person name="Martinez A.T."/>
            <person name="Grigoriev I.V."/>
        </authorList>
    </citation>
    <scope>NUCLEOTIDE SEQUENCE</scope>
    <source>
        <strain evidence="2">CBS 506.95</strain>
    </source>
</reference>
<proteinExistence type="predicted"/>
<accession>A0A9P6E9L4</accession>
<evidence type="ECO:0000313" key="2">
    <source>
        <dbReference type="EMBL" id="KAF9525000.1"/>
    </source>
</evidence>
<evidence type="ECO:0000256" key="1">
    <source>
        <dbReference type="SAM" id="MobiDB-lite"/>
    </source>
</evidence>